<reference evidence="6" key="1">
    <citation type="submission" date="2025-08" db="UniProtKB">
        <authorList>
            <consortium name="RefSeq"/>
        </authorList>
    </citation>
    <scope>IDENTIFICATION</scope>
    <source>
        <tissue evidence="6">Blood</tissue>
    </source>
</reference>
<dbReference type="SUPFAM" id="SSF47370">
    <property type="entry name" value="Bromodomain"/>
    <property type="match status" value="1"/>
</dbReference>
<sequence>MRHEWVWLDSDQDYPNDSELSNDCKSLFSSWDSSQDLDVGSWRETEDPEAEELEESSPGRETSELLVGDRGSEESQEEAKQVSHQNLLHFLSEVAYLMEPLCISSNESSEGCCPPSGTRQEGREIKASEGERELCRDTEELSAKGYPLVAEKPLGENGKPEVASAPSDICAIQGPPTGSEEGEAQQESKEEDQGEVYVSEMEDQPPSGDCDDAFNIKETPLVDIFFSHATSSKLTDLSQDDPVQDHLLFKKTLLPVWKMIASHRPMDLTTLKRHLSKGRIRTMAQFQRDLMLMFQNAVMYNDSDHHVYHMAVEMRQEVLEQIQVLNIWLDKRKSSSGLEGEPANPVDDGKPVL</sequence>
<dbReference type="PANTHER" id="PTHR15398:SF14">
    <property type="entry name" value="BRD8 DOMAIN CONTAINING"/>
    <property type="match status" value="1"/>
</dbReference>
<evidence type="ECO:0000256" key="3">
    <source>
        <dbReference type="SAM" id="MobiDB-lite"/>
    </source>
</evidence>
<dbReference type="RefSeq" id="XP_032106275.1">
    <property type="nucleotide sequence ID" value="XM_032250384.1"/>
</dbReference>
<organism evidence="5 6">
    <name type="scientific">Sapajus apella</name>
    <name type="common">Brown-capped capuchin</name>
    <name type="synonym">Cebus apella</name>
    <dbReference type="NCBI Taxonomy" id="9515"/>
    <lineage>
        <taxon>Eukaryota</taxon>
        <taxon>Metazoa</taxon>
        <taxon>Chordata</taxon>
        <taxon>Craniata</taxon>
        <taxon>Vertebrata</taxon>
        <taxon>Euteleostomi</taxon>
        <taxon>Mammalia</taxon>
        <taxon>Eutheria</taxon>
        <taxon>Euarchontoglires</taxon>
        <taxon>Primates</taxon>
        <taxon>Haplorrhini</taxon>
        <taxon>Platyrrhini</taxon>
        <taxon>Cebidae</taxon>
        <taxon>Cebinae</taxon>
        <taxon>Sapajus</taxon>
    </lineage>
</organism>
<keyword evidence="1 2" id="KW-0103">Bromodomain</keyword>
<dbReference type="InterPro" id="IPR001487">
    <property type="entry name" value="Bromodomain"/>
</dbReference>
<dbReference type="Pfam" id="PF00439">
    <property type="entry name" value="Bromodomain"/>
    <property type="match status" value="1"/>
</dbReference>
<name>A0A6J3FLH5_SAPAP</name>
<feature type="region of interest" description="Disordered" evidence="3">
    <location>
        <begin position="152"/>
        <end position="207"/>
    </location>
</feature>
<evidence type="ECO:0000256" key="2">
    <source>
        <dbReference type="PROSITE-ProRule" id="PRU00035"/>
    </source>
</evidence>
<feature type="region of interest" description="Disordered" evidence="3">
    <location>
        <begin position="32"/>
        <end position="81"/>
    </location>
</feature>
<evidence type="ECO:0000313" key="5">
    <source>
        <dbReference type="Proteomes" id="UP000504640"/>
    </source>
</evidence>
<feature type="compositionally biased region" description="Basic and acidic residues" evidence="3">
    <location>
        <begin position="120"/>
        <end position="133"/>
    </location>
</feature>
<dbReference type="Gene3D" id="1.20.920.10">
    <property type="entry name" value="Bromodomain-like"/>
    <property type="match status" value="1"/>
</dbReference>
<feature type="compositionally biased region" description="Acidic residues" evidence="3">
    <location>
        <begin position="46"/>
        <end position="55"/>
    </location>
</feature>
<dbReference type="PRINTS" id="PR00503">
    <property type="entry name" value="BROMODOMAIN"/>
</dbReference>
<accession>A0A6J3FLH5</accession>
<feature type="domain" description="Bromo" evidence="4">
    <location>
        <begin position="263"/>
        <end position="308"/>
    </location>
</feature>
<dbReference type="InterPro" id="IPR036427">
    <property type="entry name" value="Bromodomain-like_sf"/>
</dbReference>
<gene>
    <name evidence="6" type="primary">LOC116531543</name>
</gene>
<proteinExistence type="predicted"/>
<dbReference type="SMART" id="SM00297">
    <property type="entry name" value="BROMO"/>
    <property type="match status" value="1"/>
</dbReference>
<dbReference type="AlphaFoldDB" id="A0A6J3FLH5"/>
<dbReference type="Proteomes" id="UP000504640">
    <property type="component" value="Unplaced"/>
</dbReference>
<dbReference type="GO" id="GO:0035267">
    <property type="term" value="C:NuA4 histone acetyltransferase complex"/>
    <property type="evidence" value="ECO:0007669"/>
    <property type="project" value="TreeGrafter"/>
</dbReference>
<dbReference type="PANTHER" id="PTHR15398">
    <property type="entry name" value="BROMODOMAIN-CONTAINING PROTEIN 8"/>
    <property type="match status" value="1"/>
</dbReference>
<evidence type="ECO:0000313" key="6">
    <source>
        <dbReference type="RefSeq" id="XP_032106275.1"/>
    </source>
</evidence>
<protein>
    <submittedName>
        <fullName evidence="6">Bromodomain-containing protein 8-like isoform X2</fullName>
    </submittedName>
</protein>
<feature type="compositionally biased region" description="Basic and acidic residues" evidence="3">
    <location>
        <begin position="70"/>
        <end position="81"/>
    </location>
</feature>
<feature type="compositionally biased region" description="Acidic residues" evidence="3">
    <location>
        <begin position="180"/>
        <end position="194"/>
    </location>
</feature>
<feature type="region of interest" description="Disordered" evidence="3">
    <location>
        <begin position="107"/>
        <end position="133"/>
    </location>
</feature>
<evidence type="ECO:0000259" key="4">
    <source>
        <dbReference type="PROSITE" id="PS50014"/>
    </source>
</evidence>
<dbReference type="GeneID" id="116531543"/>
<dbReference type="PROSITE" id="PS50014">
    <property type="entry name" value="BROMODOMAIN_2"/>
    <property type="match status" value="1"/>
</dbReference>
<evidence type="ECO:0000256" key="1">
    <source>
        <dbReference type="ARBA" id="ARBA00023117"/>
    </source>
</evidence>
<keyword evidence="5" id="KW-1185">Reference proteome</keyword>